<organism evidence="2 3">
    <name type="scientific">Jaapia argillacea MUCL 33604</name>
    <dbReference type="NCBI Taxonomy" id="933084"/>
    <lineage>
        <taxon>Eukaryota</taxon>
        <taxon>Fungi</taxon>
        <taxon>Dikarya</taxon>
        <taxon>Basidiomycota</taxon>
        <taxon>Agaricomycotina</taxon>
        <taxon>Agaricomycetes</taxon>
        <taxon>Agaricomycetidae</taxon>
        <taxon>Jaapiales</taxon>
        <taxon>Jaapiaceae</taxon>
        <taxon>Jaapia</taxon>
    </lineage>
</organism>
<feature type="region of interest" description="Disordered" evidence="1">
    <location>
        <begin position="382"/>
        <end position="411"/>
    </location>
</feature>
<dbReference type="Proteomes" id="UP000027265">
    <property type="component" value="Unassembled WGS sequence"/>
</dbReference>
<evidence type="ECO:0000256" key="1">
    <source>
        <dbReference type="SAM" id="MobiDB-lite"/>
    </source>
</evidence>
<proteinExistence type="predicted"/>
<dbReference type="EMBL" id="KL197720">
    <property type="protein sequence ID" value="KDQ57008.1"/>
    <property type="molecule type" value="Genomic_DNA"/>
</dbReference>
<gene>
    <name evidence="2" type="ORF">JAAARDRAFT_194195</name>
</gene>
<dbReference type="OrthoDB" id="3260945at2759"/>
<keyword evidence="3" id="KW-1185">Reference proteome</keyword>
<protein>
    <submittedName>
        <fullName evidence="2">Uncharacterized protein</fullName>
    </submittedName>
</protein>
<evidence type="ECO:0000313" key="3">
    <source>
        <dbReference type="Proteomes" id="UP000027265"/>
    </source>
</evidence>
<evidence type="ECO:0000313" key="2">
    <source>
        <dbReference type="EMBL" id="KDQ57008.1"/>
    </source>
</evidence>
<dbReference type="InParanoid" id="A0A067PQB4"/>
<accession>A0A067PQB4</accession>
<sequence>MGENTARLLSAHVDNRCLNTEINDIFGNPGANAKENCHVAKRPLPCSTCLPFCLQQPRNSGPASLTKLERDQVHAKLREFARNRWSLKTTAFARNTPASVLWTGKTLETLLAAFHLLRSRESLDHILSEWSHINDDGDALYKLIDELNQRLDRRRAKAKIKKNEKSAATRARNREAKATNPQTTGSQRELAKAVGESSIQSTNRVTTHSTGPSFEDRENYPPPISSLAPQSYLQSHLAPPTQQGGSEVIAFDRYPQHPPPTTTLIPPGTVMPSSAFIVPQTFALPPSTAFRTPHPHEITHAYQHPSRNMLNHSFGESGSYNTTLHSQNSPQTPLARFIHPTSHYNSYLDSVHSLSSQHNYGSHPPWPAVASPALPVPQHLQDITMSSSSNLKRSADTEFTTPQSRKRPRNH</sequence>
<feature type="region of interest" description="Disordered" evidence="1">
    <location>
        <begin position="156"/>
        <end position="225"/>
    </location>
</feature>
<feature type="compositionally biased region" description="Polar residues" evidence="1">
    <location>
        <begin position="197"/>
        <end position="212"/>
    </location>
</feature>
<feature type="compositionally biased region" description="Polar residues" evidence="1">
    <location>
        <begin position="382"/>
        <end position="403"/>
    </location>
</feature>
<dbReference type="HOGENOM" id="CLU_669140_0_0_1"/>
<feature type="compositionally biased region" description="Basic and acidic residues" evidence="1">
    <location>
        <begin position="161"/>
        <end position="177"/>
    </location>
</feature>
<reference evidence="3" key="1">
    <citation type="journal article" date="2014" name="Proc. Natl. Acad. Sci. U.S.A.">
        <title>Extensive sampling of basidiomycete genomes demonstrates inadequacy of the white-rot/brown-rot paradigm for wood decay fungi.</title>
        <authorList>
            <person name="Riley R."/>
            <person name="Salamov A.A."/>
            <person name="Brown D.W."/>
            <person name="Nagy L.G."/>
            <person name="Floudas D."/>
            <person name="Held B.W."/>
            <person name="Levasseur A."/>
            <person name="Lombard V."/>
            <person name="Morin E."/>
            <person name="Otillar R."/>
            <person name="Lindquist E.A."/>
            <person name="Sun H."/>
            <person name="LaButti K.M."/>
            <person name="Schmutz J."/>
            <person name="Jabbour D."/>
            <person name="Luo H."/>
            <person name="Baker S.E."/>
            <person name="Pisabarro A.G."/>
            <person name="Walton J.D."/>
            <person name="Blanchette R.A."/>
            <person name="Henrissat B."/>
            <person name="Martin F."/>
            <person name="Cullen D."/>
            <person name="Hibbett D.S."/>
            <person name="Grigoriev I.V."/>
        </authorList>
    </citation>
    <scope>NUCLEOTIDE SEQUENCE [LARGE SCALE GENOMIC DNA]</scope>
    <source>
        <strain evidence="3">MUCL 33604</strain>
    </source>
</reference>
<dbReference type="AlphaFoldDB" id="A0A067PQB4"/>
<name>A0A067PQB4_9AGAM</name>